<feature type="region of interest" description="Disordered" evidence="1">
    <location>
        <begin position="21"/>
        <end position="92"/>
    </location>
</feature>
<organism evidence="2 3">
    <name type="scientific">Aphanomyces euteiches</name>
    <dbReference type="NCBI Taxonomy" id="100861"/>
    <lineage>
        <taxon>Eukaryota</taxon>
        <taxon>Sar</taxon>
        <taxon>Stramenopiles</taxon>
        <taxon>Oomycota</taxon>
        <taxon>Saprolegniomycetes</taxon>
        <taxon>Saprolegniales</taxon>
        <taxon>Verrucalvaceae</taxon>
        <taxon>Aphanomyces</taxon>
    </lineage>
</organism>
<comment type="caution">
    <text evidence="2">The sequence shown here is derived from an EMBL/GenBank/DDBJ whole genome shotgun (WGS) entry which is preliminary data.</text>
</comment>
<evidence type="ECO:0000313" key="3">
    <source>
        <dbReference type="Proteomes" id="UP000481153"/>
    </source>
</evidence>
<evidence type="ECO:0000256" key="1">
    <source>
        <dbReference type="SAM" id="MobiDB-lite"/>
    </source>
</evidence>
<gene>
    <name evidence="2" type="ORF">Ae201684_008358</name>
</gene>
<accession>A0A6G0X5I4</accession>
<evidence type="ECO:0000313" key="2">
    <source>
        <dbReference type="EMBL" id="KAF0735147.1"/>
    </source>
</evidence>
<reference evidence="2 3" key="1">
    <citation type="submission" date="2019-07" db="EMBL/GenBank/DDBJ databases">
        <title>Genomics analysis of Aphanomyces spp. identifies a new class of oomycete effector associated with host adaptation.</title>
        <authorList>
            <person name="Gaulin E."/>
        </authorList>
    </citation>
    <scope>NUCLEOTIDE SEQUENCE [LARGE SCALE GENOMIC DNA]</scope>
    <source>
        <strain evidence="2 3">ATCC 201684</strain>
    </source>
</reference>
<sequence>MQDDECGTLLYQGKCSTLAANNAPRPPCPPPPQRQQYWPNAAHRPRHEKSNVKPHSSNTLAGNPRNHAFSRRCASSSDAAADKLDRRHATRC</sequence>
<dbReference type="EMBL" id="VJMJ01000101">
    <property type="protein sequence ID" value="KAF0735147.1"/>
    <property type="molecule type" value="Genomic_DNA"/>
</dbReference>
<dbReference type="Proteomes" id="UP000481153">
    <property type="component" value="Unassembled WGS sequence"/>
</dbReference>
<proteinExistence type="predicted"/>
<keyword evidence="3" id="KW-1185">Reference proteome</keyword>
<dbReference type="AlphaFoldDB" id="A0A6G0X5I4"/>
<protein>
    <submittedName>
        <fullName evidence="2">Uncharacterized protein</fullName>
    </submittedName>
</protein>
<name>A0A6G0X5I4_9STRA</name>
<feature type="compositionally biased region" description="Basic and acidic residues" evidence="1">
    <location>
        <begin position="80"/>
        <end position="92"/>
    </location>
</feature>
<feature type="compositionally biased region" description="Pro residues" evidence="1">
    <location>
        <begin position="24"/>
        <end position="33"/>
    </location>
</feature>